<dbReference type="PANTHER" id="PTHR37833">
    <property type="entry name" value="LIPOPROTEIN-RELATED"/>
    <property type="match status" value="1"/>
</dbReference>
<feature type="signal peptide" evidence="1">
    <location>
        <begin position="1"/>
        <end position="19"/>
    </location>
</feature>
<gene>
    <name evidence="2" type="ORF">IAC04_01555</name>
</gene>
<dbReference type="EMBL" id="DXAW01000029">
    <property type="protein sequence ID" value="HIZ85161.1"/>
    <property type="molecule type" value="Genomic_DNA"/>
</dbReference>
<accession>A0A9D2K9Q0</accession>
<comment type="caution">
    <text evidence="2">The sequence shown here is derived from an EMBL/GenBank/DDBJ whole genome shotgun (WGS) entry which is preliminary data.</text>
</comment>
<proteinExistence type="predicted"/>
<dbReference type="InterPro" id="IPR011467">
    <property type="entry name" value="DUF1573"/>
</dbReference>
<name>A0A9D2K9Q0_9BACT</name>
<evidence type="ECO:0000313" key="2">
    <source>
        <dbReference type="EMBL" id="HIZ85161.1"/>
    </source>
</evidence>
<dbReference type="Proteomes" id="UP000824115">
    <property type="component" value="Unassembled WGS sequence"/>
</dbReference>
<feature type="chain" id="PRO_5039535010" evidence="1">
    <location>
        <begin position="20"/>
        <end position="359"/>
    </location>
</feature>
<dbReference type="Gene3D" id="2.60.40.10">
    <property type="entry name" value="Immunoglobulins"/>
    <property type="match status" value="2"/>
</dbReference>
<keyword evidence="1" id="KW-0732">Signal</keyword>
<sequence>MKRLILSLIFASVTCAAMSQNEFGHIVSFDKVVHDFGDIMIADGPQTCTFKMKNIGDKPVVIYRVVTSCGCTEPSWTQAPVRPGETAEITVEFSNDQGPYPFNKPVTVYVSELPKPVVLKVRGVAHDKVKSLSELFPQSYGPIGFREKVVSIGQIEQGLARSVEVELANTSSRDVRVSFQDMTPGLKVSISNPVIPAKSKARIVCTVDTDMTSGEKWGKTPFTFSITVDGKKYSRVLTVEALVKENFSDLTEAQKRAGALPQFEFSSLELGLLDEGTVTESEFVVKNIGKDTFKIYKADVSEPGLSVTLPEPVMYGKKGSLKVRVDTSGQSGEVLNILTLITNSPTRPIINLFVIYTVR</sequence>
<dbReference type="InterPro" id="IPR013783">
    <property type="entry name" value="Ig-like_fold"/>
</dbReference>
<dbReference type="Pfam" id="PF07610">
    <property type="entry name" value="DUF1573"/>
    <property type="match status" value="2"/>
</dbReference>
<reference evidence="2" key="1">
    <citation type="journal article" date="2021" name="PeerJ">
        <title>Extensive microbial diversity within the chicken gut microbiome revealed by metagenomics and culture.</title>
        <authorList>
            <person name="Gilroy R."/>
            <person name="Ravi A."/>
            <person name="Getino M."/>
            <person name="Pursley I."/>
            <person name="Horton D.L."/>
            <person name="Alikhan N.F."/>
            <person name="Baker D."/>
            <person name="Gharbi K."/>
            <person name="Hall N."/>
            <person name="Watson M."/>
            <person name="Adriaenssens E.M."/>
            <person name="Foster-Nyarko E."/>
            <person name="Jarju S."/>
            <person name="Secka A."/>
            <person name="Antonio M."/>
            <person name="Oren A."/>
            <person name="Chaudhuri R.R."/>
            <person name="La Ragione R."/>
            <person name="Hildebrand F."/>
            <person name="Pallen M.J."/>
        </authorList>
    </citation>
    <scope>NUCLEOTIDE SEQUENCE</scope>
    <source>
        <strain evidence="2">Gambia16-554</strain>
    </source>
</reference>
<dbReference type="AlphaFoldDB" id="A0A9D2K9Q0"/>
<reference evidence="2" key="2">
    <citation type="submission" date="2021-04" db="EMBL/GenBank/DDBJ databases">
        <authorList>
            <person name="Gilroy R."/>
        </authorList>
    </citation>
    <scope>NUCLEOTIDE SEQUENCE</scope>
    <source>
        <strain evidence="2">Gambia16-554</strain>
    </source>
</reference>
<evidence type="ECO:0000313" key="3">
    <source>
        <dbReference type="Proteomes" id="UP000824115"/>
    </source>
</evidence>
<evidence type="ECO:0000256" key="1">
    <source>
        <dbReference type="SAM" id="SignalP"/>
    </source>
</evidence>
<protein>
    <submittedName>
        <fullName evidence="2">DUF1573 domain-containing protein</fullName>
    </submittedName>
</protein>
<dbReference type="PANTHER" id="PTHR37833:SF1">
    <property type="entry name" value="SIGNAL PEPTIDE PROTEIN"/>
    <property type="match status" value="1"/>
</dbReference>
<organism evidence="2 3">
    <name type="scientific">Candidatus Coprenecus stercoravium</name>
    <dbReference type="NCBI Taxonomy" id="2840735"/>
    <lineage>
        <taxon>Bacteria</taxon>
        <taxon>Pseudomonadati</taxon>
        <taxon>Bacteroidota</taxon>
        <taxon>Bacteroidia</taxon>
        <taxon>Bacteroidales</taxon>
        <taxon>Rikenellaceae</taxon>
        <taxon>Rikenellaceae incertae sedis</taxon>
        <taxon>Candidatus Coprenecus</taxon>
    </lineage>
</organism>